<dbReference type="AlphaFoldDB" id="A0A914LCE6"/>
<dbReference type="Proteomes" id="UP000887563">
    <property type="component" value="Unplaced"/>
</dbReference>
<organism evidence="1 2">
    <name type="scientific">Meloidogyne incognita</name>
    <name type="common">Southern root-knot nematode worm</name>
    <name type="synonym">Oxyuris incognita</name>
    <dbReference type="NCBI Taxonomy" id="6306"/>
    <lineage>
        <taxon>Eukaryota</taxon>
        <taxon>Metazoa</taxon>
        <taxon>Ecdysozoa</taxon>
        <taxon>Nematoda</taxon>
        <taxon>Chromadorea</taxon>
        <taxon>Rhabditida</taxon>
        <taxon>Tylenchina</taxon>
        <taxon>Tylenchomorpha</taxon>
        <taxon>Tylenchoidea</taxon>
        <taxon>Meloidogynidae</taxon>
        <taxon>Meloidogyninae</taxon>
        <taxon>Meloidogyne</taxon>
        <taxon>Meloidogyne incognita group</taxon>
    </lineage>
</organism>
<name>A0A914LCE6_MELIC</name>
<protein>
    <submittedName>
        <fullName evidence="2 3">Uncharacterized protein</fullName>
    </submittedName>
</protein>
<proteinExistence type="predicted"/>
<sequence length="57" mass="6711">MMLAQRLLVQSGVRITHMKDQALQMGVDNEIEMVGRIFYVNNDDVVRRVRIYEMIDV</sequence>
<dbReference type="WBParaSite" id="Minc3s09138g42961">
    <property type="protein sequence ID" value="Minc3s09138g42961"/>
    <property type="gene ID" value="Minc3s09138g42961"/>
</dbReference>
<evidence type="ECO:0000313" key="2">
    <source>
        <dbReference type="WBParaSite" id="Minc3s00403g11720"/>
    </source>
</evidence>
<evidence type="ECO:0000313" key="3">
    <source>
        <dbReference type="WBParaSite" id="Minc3s09138g42961"/>
    </source>
</evidence>
<reference evidence="2 3" key="1">
    <citation type="submission" date="2022-11" db="UniProtKB">
        <authorList>
            <consortium name="WormBaseParasite"/>
        </authorList>
    </citation>
    <scope>IDENTIFICATION</scope>
</reference>
<dbReference type="WBParaSite" id="Minc3s00403g11720">
    <property type="protein sequence ID" value="Minc3s00403g11720"/>
    <property type="gene ID" value="Minc3s00403g11720"/>
</dbReference>
<keyword evidence="1" id="KW-1185">Reference proteome</keyword>
<accession>A0A914LCE6</accession>
<evidence type="ECO:0000313" key="1">
    <source>
        <dbReference type="Proteomes" id="UP000887563"/>
    </source>
</evidence>